<dbReference type="EnsemblPlants" id="OMERI10G03330.1">
    <property type="protein sequence ID" value="OMERI10G03330.1"/>
    <property type="gene ID" value="OMERI10G03330"/>
</dbReference>
<dbReference type="STRING" id="40149.A0A0E0EWA3"/>
<evidence type="ECO:0000313" key="6">
    <source>
        <dbReference type="EnsemblPlants" id="OMERI10G03330.1"/>
    </source>
</evidence>
<keyword evidence="7" id="KW-1185">Reference proteome</keyword>
<evidence type="ECO:0000256" key="3">
    <source>
        <dbReference type="PROSITE-ProRule" id="PRU00649"/>
    </source>
</evidence>
<dbReference type="SMART" id="SM00509">
    <property type="entry name" value="TFS2N"/>
    <property type="match status" value="1"/>
</dbReference>
<dbReference type="Gramene" id="OMERI10G03330.1">
    <property type="protein sequence ID" value="OMERI10G03330.1"/>
    <property type="gene ID" value="OMERI10G03330"/>
</dbReference>
<dbReference type="Gene3D" id="1.20.930.10">
    <property type="entry name" value="Conserved domain common to transcription factors TFIIS, elongin A, CRSP70"/>
    <property type="match status" value="1"/>
</dbReference>
<dbReference type="PANTHER" id="PTHR46554">
    <property type="entry name" value="MEDIATOR OF RNA POLYMERASE II TRANSCRIPTION SUBUNIT 26A-RELATED"/>
    <property type="match status" value="1"/>
</dbReference>
<dbReference type="InterPro" id="IPR003617">
    <property type="entry name" value="TFIIS/CRSP70_N_sub"/>
</dbReference>
<name>A0A0E0EWA3_9ORYZ</name>
<dbReference type="Pfam" id="PF08711">
    <property type="entry name" value="Med26"/>
    <property type="match status" value="1"/>
</dbReference>
<accession>A0A0E0EWA3</accession>
<dbReference type="PROSITE" id="PS51319">
    <property type="entry name" value="TFIIS_N"/>
    <property type="match status" value="1"/>
</dbReference>
<evidence type="ECO:0000256" key="1">
    <source>
        <dbReference type="ARBA" id="ARBA00004123"/>
    </source>
</evidence>
<sequence length="298" mass="31586">MAGDGEAIPEAWKELVRSLGTEQLVGAIYVALDDFNARERDTIPPELWRRLGDRSAAYKNPFASDGGSSSGPGEVERIKVKLVAVGGEDGGGGGGTSSDSSEEAVVDLLRDLQAVPMTFETLEASKIGKTISGLRKHSSEKVRGLAAALYKSWKAIVDEHLSRSSSKPPTPTKIASAPAAADHAKKANTAAAASAPTKTAPALAAASAPKTAACNKRKEAPAPPEMDEAKLEAARKKLRERYTEEETAKKQRKIQIINSAPGKAKQRPAAVEQRRRVVVRDTGVAMASRAPVRSSLRM</sequence>
<dbReference type="SUPFAM" id="SSF47676">
    <property type="entry name" value="Conserved domain common to transcription factors TFIIS, elongin A, CRSP70"/>
    <property type="match status" value="1"/>
</dbReference>
<dbReference type="HOGENOM" id="CLU_097343_0_0_1"/>
<dbReference type="InterPro" id="IPR017923">
    <property type="entry name" value="TFIIS_N"/>
</dbReference>
<dbReference type="InterPro" id="IPR035441">
    <property type="entry name" value="TFIIS/LEDGF_dom_sf"/>
</dbReference>
<evidence type="ECO:0000259" key="5">
    <source>
        <dbReference type="PROSITE" id="PS51319"/>
    </source>
</evidence>
<feature type="compositionally biased region" description="Low complexity" evidence="4">
    <location>
        <begin position="164"/>
        <end position="213"/>
    </location>
</feature>
<reference evidence="6" key="1">
    <citation type="submission" date="2015-04" db="UniProtKB">
        <authorList>
            <consortium name="EnsemblPlants"/>
        </authorList>
    </citation>
    <scope>IDENTIFICATION</scope>
</reference>
<reference evidence="6" key="2">
    <citation type="submission" date="2018-05" db="EMBL/GenBank/DDBJ databases">
        <title>OmerRS3 (Oryza meridionalis Reference Sequence Version 3).</title>
        <authorList>
            <person name="Zhang J."/>
            <person name="Kudrna D."/>
            <person name="Lee S."/>
            <person name="Talag J."/>
            <person name="Welchert J."/>
            <person name="Wing R.A."/>
        </authorList>
    </citation>
    <scope>NUCLEOTIDE SEQUENCE [LARGE SCALE GENOMIC DNA]</scope>
    <source>
        <strain evidence="6">cv. OR44</strain>
    </source>
</reference>
<dbReference type="Proteomes" id="UP000008021">
    <property type="component" value="Chromosome 10"/>
</dbReference>
<proteinExistence type="predicted"/>
<dbReference type="AlphaFoldDB" id="A0A0E0EWA3"/>
<evidence type="ECO:0000256" key="2">
    <source>
        <dbReference type="ARBA" id="ARBA00023242"/>
    </source>
</evidence>
<comment type="subcellular location">
    <subcellularLocation>
        <location evidence="1 3">Nucleus</location>
    </subcellularLocation>
</comment>
<protein>
    <recommendedName>
        <fullName evidence="5">TFIIS N-terminal domain-containing protein</fullName>
    </recommendedName>
</protein>
<evidence type="ECO:0000313" key="7">
    <source>
        <dbReference type="Proteomes" id="UP000008021"/>
    </source>
</evidence>
<dbReference type="PANTHER" id="PTHR46554:SF5">
    <property type="entry name" value="OS10G0327400 PROTEIN"/>
    <property type="match status" value="1"/>
</dbReference>
<keyword evidence="2 3" id="KW-0539">Nucleus</keyword>
<dbReference type="GO" id="GO:0005634">
    <property type="term" value="C:nucleus"/>
    <property type="evidence" value="ECO:0007669"/>
    <property type="project" value="UniProtKB-SubCell"/>
</dbReference>
<feature type="region of interest" description="Disordered" evidence="4">
    <location>
        <begin position="161"/>
        <end position="230"/>
    </location>
</feature>
<feature type="domain" description="TFIIS N-terminal" evidence="5">
    <location>
        <begin position="81"/>
        <end position="160"/>
    </location>
</feature>
<organism evidence="6">
    <name type="scientific">Oryza meridionalis</name>
    <dbReference type="NCBI Taxonomy" id="40149"/>
    <lineage>
        <taxon>Eukaryota</taxon>
        <taxon>Viridiplantae</taxon>
        <taxon>Streptophyta</taxon>
        <taxon>Embryophyta</taxon>
        <taxon>Tracheophyta</taxon>
        <taxon>Spermatophyta</taxon>
        <taxon>Magnoliopsida</taxon>
        <taxon>Liliopsida</taxon>
        <taxon>Poales</taxon>
        <taxon>Poaceae</taxon>
        <taxon>BOP clade</taxon>
        <taxon>Oryzoideae</taxon>
        <taxon>Oryzeae</taxon>
        <taxon>Oryzinae</taxon>
        <taxon>Oryza</taxon>
    </lineage>
</organism>
<dbReference type="CDD" id="cd00183">
    <property type="entry name" value="TFIIS_I"/>
    <property type="match status" value="1"/>
</dbReference>
<dbReference type="eggNOG" id="ENOG502R3R4">
    <property type="taxonomic scope" value="Eukaryota"/>
</dbReference>
<evidence type="ECO:0000256" key="4">
    <source>
        <dbReference type="SAM" id="MobiDB-lite"/>
    </source>
</evidence>